<organism evidence="1 2">
    <name type="scientific">Diploptera punctata</name>
    <name type="common">Pacific beetle cockroach</name>
    <dbReference type="NCBI Taxonomy" id="6984"/>
    <lineage>
        <taxon>Eukaryota</taxon>
        <taxon>Metazoa</taxon>
        <taxon>Ecdysozoa</taxon>
        <taxon>Arthropoda</taxon>
        <taxon>Hexapoda</taxon>
        <taxon>Insecta</taxon>
        <taxon>Pterygota</taxon>
        <taxon>Neoptera</taxon>
        <taxon>Polyneoptera</taxon>
        <taxon>Dictyoptera</taxon>
        <taxon>Blattodea</taxon>
        <taxon>Blaberoidea</taxon>
        <taxon>Blaberidae</taxon>
        <taxon>Diplopterinae</taxon>
        <taxon>Diploptera</taxon>
    </lineage>
</organism>
<gene>
    <name evidence="1" type="ORF">L9F63_001148</name>
</gene>
<keyword evidence="2" id="KW-1185">Reference proteome</keyword>
<dbReference type="EMBL" id="JASPKZ010003841">
    <property type="protein sequence ID" value="KAJ9592328.1"/>
    <property type="molecule type" value="Genomic_DNA"/>
</dbReference>
<reference evidence="1" key="1">
    <citation type="journal article" date="2023" name="IScience">
        <title>Live-bearing cockroach genome reveals convergent evolutionary mechanisms linked to viviparity in insects and beyond.</title>
        <authorList>
            <person name="Fouks B."/>
            <person name="Harrison M.C."/>
            <person name="Mikhailova A.A."/>
            <person name="Marchal E."/>
            <person name="English S."/>
            <person name="Carruthers M."/>
            <person name="Jennings E.C."/>
            <person name="Chiamaka E.L."/>
            <person name="Frigard R.A."/>
            <person name="Pippel M."/>
            <person name="Attardo G.M."/>
            <person name="Benoit J.B."/>
            <person name="Bornberg-Bauer E."/>
            <person name="Tobe S.S."/>
        </authorList>
    </citation>
    <scope>NUCLEOTIDE SEQUENCE</scope>
    <source>
        <strain evidence="1">Stay&amp;Tobe</strain>
    </source>
</reference>
<feature type="non-terminal residue" evidence="1">
    <location>
        <position position="96"/>
    </location>
</feature>
<comment type="caution">
    <text evidence="1">The sequence shown here is derived from an EMBL/GenBank/DDBJ whole genome shotgun (WGS) entry which is preliminary data.</text>
</comment>
<accession>A0AAD8A6I1</accession>
<proteinExistence type="predicted"/>
<name>A0AAD8A6I1_DIPPU</name>
<reference evidence="1" key="2">
    <citation type="submission" date="2023-05" db="EMBL/GenBank/DDBJ databases">
        <authorList>
            <person name="Fouks B."/>
        </authorList>
    </citation>
    <scope>NUCLEOTIDE SEQUENCE</scope>
    <source>
        <strain evidence="1">Stay&amp;Tobe</strain>
        <tissue evidence="1">Testes</tissue>
    </source>
</reference>
<dbReference type="Proteomes" id="UP001233999">
    <property type="component" value="Unassembled WGS sequence"/>
</dbReference>
<evidence type="ECO:0000313" key="2">
    <source>
        <dbReference type="Proteomes" id="UP001233999"/>
    </source>
</evidence>
<dbReference type="AlphaFoldDB" id="A0AAD8A6I1"/>
<feature type="non-terminal residue" evidence="1">
    <location>
        <position position="1"/>
    </location>
</feature>
<sequence>LANSVINFPKSQTRKLRQIRGRPDHIENYNDEEFFVRFRLDLIRHRLEHKTKSVIWAICYIPTKMLECLNYVRLAFSMYNVGCIAIFHRVNCFAFV</sequence>
<protein>
    <submittedName>
        <fullName evidence="1">Uncharacterized protein</fullName>
    </submittedName>
</protein>
<evidence type="ECO:0000313" key="1">
    <source>
        <dbReference type="EMBL" id="KAJ9592328.1"/>
    </source>
</evidence>